<keyword evidence="3" id="KW-0540">Nuclease</keyword>
<evidence type="ECO:0000256" key="1">
    <source>
        <dbReference type="SAM" id="Coils"/>
    </source>
</evidence>
<dbReference type="InterPro" id="IPR003615">
    <property type="entry name" value="HNH_nuc"/>
</dbReference>
<keyword evidence="3" id="KW-0255">Endonuclease</keyword>
<keyword evidence="3" id="KW-0378">Hydrolase</keyword>
<gene>
    <name evidence="3" type="primary">74</name>
    <name evidence="3" type="ORF">SEA_YVONNETASTIC_74</name>
</gene>
<feature type="domain" description="HNH nuclease" evidence="2">
    <location>
        <begin position="94"/>
        <end position="137"/>
    </location>
</feature>
<dbReference type="Proteomes" id="UP000201371">
    <property type="component" value="Segment"/>
</dbReference>
<dbReference type="Pfam" id="PF13392">
    <property type="entry name" value="HNH_3"/>
    <property type="match status" value="1"/>
</dbReference>
<dbReference type="SUPFAM" id="SSF54060">
    <property type="entry name" value="His-Me finger endonucleases"/>
    <property type="match status" value="1"/>
</dbReference>
<organism evidence="3 4">
    <name type="scientific">Gordonia phage Yvonnetastic</name>
    <dbReference type="NCBI Taxonomy" id="1821566"/>
    <lineage>
        <taxon>Viruses</taxon>
        <taxon>Duplodnaviria</taxon>
        <taxon>Heunggongvirae</taxon>
        <taxon>Uroviricota</taxon>
        <taxon>Caudoviricetes</taxon>
        <taxon>Yvonnevirus</taxon>
        <taxon>Yvonnevirus yvonnetastic</taxon>
        <taxon>Gordonia virus Yvonnetastic</taxon>
    </lineage>
</organism>
<evidence type="ECO:0000313" key="3">
    <source>
        <dbReference type="EMBL" id="AMS02618.1"/>
    </source>
</evidence>
<dbReference type="GO" id="GO:0004519">
    <property type="term" value="F:endonuclease activity"/>
    <property type="evidence" value="ECO:0007669"/>
    <property type="project" value="UniProtKB-KW"/>
</dbReference>
<proteinExistence type="predicted"/>
<dbReference type="KEGG" id="vg:29125036"/>
<dbReference type="GeneID" id="29125036"/>
<protein>
    <submittedName>
        <fullName evidence="3">HNH endonuclease</fullName>
    </submittedName>
</protein>
<dbReference type="InterPro" id="IPR044930">
    <property type="entry name" value="Homing_endonuclease_His-Me"/>
</dbReference>
<evidence type="ECO:0000313" key="4">
    <source>
        <dbReference type="Proteomes" id="UP000201371"/>
    </source>
</evidence>
<dbReference type="RefSeq" id="YP_009301128.1">
    <property type="nucleotide sequence ID" value="NC_031230.1"/>
</dbReference>
<dbReference type="InterPro" id="IPR044925">
    <property type="entry name" value="His-Me_finger_sf"/>
</dbReference>
<feature type="coiled-coil region" evidence="1">
    <location>
        <begin position="143"/>
        <end position="170"/>
    </location>
</feature>
<dbReference type="OrthoDB" id="21336at10239"/>
<reference evidence="4" key="1">
    <citation type="submission" date="2016-03" db="EMBL/GenBank/DDBJ databases">
        <authorList>
            <person name="Ploux O."/>
        </authorList>
    </citation>
    <scope>NUCLEOTIDE SEQUENCE [LARGE SCALE GENOMIC DNA]</scope>
</reference>
<keyword evidence="4" id="KW-1185">Reference proteome</keyword>
<name>A0A142K935_9CAUD</name>
<dbReference type="EMBL" id="KU963248">
    <property type="protein sequence ID" value="AMS02618.1"/>
    <property type="molecule type" value="Genomic_DNA"/>
</dbReference>
<dbReference type="Gene3D" id="3.90.75.10">
    <property type="entry name" value="Homing Intron 3 (I-ppo) Encoded Endonuclease, Chain A"/>
    <property type="match status" value="1"/>
</dbReference>
<evidence type="ECO:0000259" key="2">
    <source>
        <dbReference type="Pfam" id="PF13392"/>
    </source>
</evidence>
<sequence>MPRPRKTRLTCPVCSEDFLGLSDQIFCGNRCRNKRTGRSLKTELSRLVDTGQYSTALEKLRDMCEVTSDGCWLFPTTNKYGYGQMMVARSRTTVHRHSYEWSTGVQLDPSMPVHHSCSQKACCNPEHLQCVTPQENLAEMLERRYYLSKISKLESRIKELEAENERLLHLGHPPRSPDGG</sequence>
<accession>A0A142K935</accession>
<keyword evidence="1" id="KW-0175">Coiled coil</keyword>